<dbReference type="Proteomes" id="UP000275078">
    <property type="component" value="Unassembled WGS sequence"/>
</dbReference>
<evidence type="ECO:0000313" key="2">
    <source>
        <dbReference type="EMBL" id="RPA84505.1"/>
    </source>
</evidence>
<accession>A0A3N4IED5</accession>
<name>A0A3N4IED5_ASCIM</name>
<dbReference type="AlphaFoldDB" id="A0A3N4IED5"/>
<evidence type="ECO:0000313" key="3">
    <source>
        <dbReference type="Proteomes" id="UP000275078"/>
    </source>
</evidence>
<feature type="compositionally biased region" description="Polar residues" evidence="1">
    <location>
        <begin position="36"/>
        <end position="54"/>
    </location>
</feature>
<gene>
    <name evidence="2" type="ORF">BJ508DRAFT_412584</name>
</gene>
<proteinExistence type="predicted"/>
<feature type="compositionally biased region" description="Basic and acidic residues" evidence="1">
    <location>
        <begin position="58"/>
        <end position="80"/>
    </location>
</feature>
<organism evidence="2 3">
    <name type="scientific">Ascobolus immersus RN42</name>
    <dbReference type="NCBI Taxonomy" id="1160509"/>
    <lineage>
        <taxon>Eukaryota</taxon>
        <taxon>Fungi</taxon>
        <taxon>Dikarya</taxon>
        <taxon>Ascomycota</taxon>
        <taxon>Pezizomycotina</taxon>
        <taxon>Pezizomycetes</taxon>
        <taxon>Pezizales</taxon>
        <taxon>Ascobolaceae</taxon>
        <taxon>Ascobolus</taxon>
    </lineage>
</organism>
<evidence type="ECO:0000256" key="1">
    <source>
        <dbReference type="SAM" id="MobiDB-lite"/>
    </source>
</evidence>
<reference evidence="2 3" key="1">
    <citation type="journal article" date="2018" name="Nat. Ecol. Evol.">
        <title>Pezizomycetes genomes reveal the molecular basis of ectomycorrhizal truffle lifestyle.</title>
        <authorList>
            <person name="Murat C."/>
            <person name="Payen T."/>
            <person name="Noel B."/>
            <person name="Kuo A."/>
            <person name="Morin E."/>
            <person name="Chen J."/>
            <person name="Kohler A."/>
            <person name="Krizsan K."/>
            <person name="Balestrini R."/>
            <person name="Da Silva C."/>
            <person name="Montanini B."/>
            <person name="Hainaut M."/>
            <person name="Levati E."/>
            <person name="Barry K.W."/>
            <person name="Belfiori B."/>
            <person name="Cichocki N."/>
            <person name="Clum A."/>
            <person name="Dockter R.B."/>
            <person name="Fauchery L."/>
            <person name="Guy J."/>
            <person name="Iotti M."/>
            <person name="Le Tacon F."/>
            <person name="Lindquist E.A."/>
            <person name="Lipzen A."/>
            <person name="Malagnac F."/>
            <person name="Mello A."/>
            <person name="Molinier V."/>
            <person name="Miyauchi S."/>
            <person name="Poulain J."/>
            <person name="Riccioni C."/>
            <person name="Rubini A."/>
            <person name="Sitrit Y."/>
            <person name="Splivallo R."/>
            <person name="Traeger S."/>
            <person name="Wang M."/>
            <person name="Zifcakova L."/>
            <person name="Wipf D."/>
            <person name="Zambonelli A."/>
            <person name="Paolocci F."/>
            <person name="Nowrousian M."/>
            <person name="Ottonello S."/>
            <person name="Baldrian P."/>
            <person name="Spatafora J.W."/>
            <person name="Henrissat B."/>
            <person name="Nagy L.G."/>
            <person name="Aury J.M."/>
            <person name="Wincker P."/>
            <person name="Grigoriev I.V."/>
            <person name="Bonfante P."/>
            <person name="Martin F.M."/>
        </authorList>
    </citation>
    <scope>NUCLEOTIDE SEQUENCE [LARGE SCALE GENOMIC DNA]</scope>
    <source>
        <strain evidence="2 3">RN42</strain>
    </source>
</reference>
<protein>
    <submittedName>
        <fullName evidence="2">Uncharacterized protein</fullName>
    </submittedName>
</protein>
<sequence length="244" mass="26617">MSDKPKFQSNNPFVGQVAKAEGTSAKIPEEKLDPSQAKSPTTMKATGSIGTATASVPKAEDGSRGALEEKEPGPRKEPVRKTTGPIATLMPIGERAIRILKFKDPGLKLWNKDSPCPAWVKNTTIKMDPETVKTQNSLRQGSTLESMLTKNTPPMPYMQMLLELDKLDITEVGFLQDYLQKEKKELCPSMGNYNVRIVGIMVRLKTCALPQGLNPGGVDVGAVLAMPKYAETIFLELMSEPVGK</sequence>
<keyword evidence="3" id="KW-1185">Reference proteome</keyword>
<dbReference type="EMBL" id="ML119658">
    <property type="protein sequence ID" value="RPA84505.1"/>
    <property type="molecule type" value="Genomic_DNA"/>
</dbReference>
<feature type="region of interest" description="Disordered" evidence="1">
    <location>
        <begin position="1"/>
        <end position="84"/>
    </location>
</feature>